<dbReference type="HAMAP" id="MF_00598">
    <property type="entry name" value="Smg"/>
    <property type="match status" value="1"/>
</dbReference>
<comment type="similarity">
    <text evidence="1">Belongs to the Smg family.</text>
</comment>
<evidence type="ECO:0000313" key="3">
    <source>
        <dbReference type="Proteomes" id="UP000742786"/>
    </source>
</evidence>
<name>A0A916N929_9PROT</name>
<protein>
    <recommendedName>
        <fullName evidence="1">Protein Smg homolog</fullName>
    </recommendedName>
</protein>
<dbReference type="EMBL" id="CAJQUM010000001">
    <property type="protein sequence ID" value="CAG4883992.1"/>
    <property type="molecule type" value="Genomic_DNA"/>
</dbReference>
<dbReference type="Pfam" id="PF04361">
    <property type="entry name" value="DUF494"/>
    <property type="match status" value="1"/>
</dbReference>
<organism evidence="2 3">
    <name type="scientific">Georgfuchsia toluolica</name>
    <dbReference type="NCBI Taxonomy" id="424218"/>
    <lineage>
        <taxon>Bacteria</taxon>
        <taxon>Pseudomonadati</taxon>
        <taxon>Pseudomonadota</taxon>
        <taxon>Betaproteobacteria</taxon>
        <taxon>Nitrosomonadales</taxon>
        <taxon>Sterolibacteriaceae</taxon>
        <taxon>Georgfuchsia</taxon>
    </lineage>
</organism>
<dbReference type="RefSeq" id="WP_220635885.1">
    <property type="nucleotide sequence ID" value="NZ_CAJQUM010000001.1"/>
</dbReference>
<accession>A0A916N929</accession>
<dbReference type="AlphaFoldDB" id="A0A916N929"/>
<comment type="caution">
    <text evidence="2">The sequence shown here is derived from an EMBL/GenBank/DDBJ whole genome shotgun (WGS) entry which is preliminary data.</text>
</comment>
<reference evidence="2" key="1">
    <citation type="submission" date="2021-04" db="EMBL/GenBank/DDBJ databases">
        <authorList>
            <person name="Hornung B."/>
        </authorList>
    </citation>
    <scope>NUCLEOTIDE SEQUENCE</scope>
    <source>
        <strain evidence="2">G5G6</strain>
    </source>
</reference>
<sequence>MIDILVYLFENYLPDAYPEPAVLARKLSAAGFEEEEITEALSWLDGLEHSEAVVVTLREQGTAIRVYDEAEQARLSLECRGFLVFLEQAGTLDPALRETVVERALALPDSEVALSKLKVIVLAVLWRRQHEFDALILEELLSDEDDREYTCH</sequence>
<dbReference type="PANTHER" id="PTHR38692">
    <property type="entry name" value="PROTEIN SMG"/>
    <property type="match status" value="1"/>
</dbReference>
<dbReference type="PANTHER" id="PTHR38692:SF1">
    <property type="entry name" value="PROTEIN SMG"/>
    <property type="match status" value="1"/>
</dbReference>
<dbReference type="InterPro" id="IPR007456">
    <property type="entry name" value="Smg"/>
</dbReference>
<proteinExistence type="inferred from homology"/>
<keyword evidence="3" id="KW-1185">Reference proteome</keyword>
<gene>
    <name evidence="1 2" type="primary">smg</name>
    <name evidence="2" type="ORF">GTOL_11875</name>
</gene>
<evidence type="ECO:0000313" key="2">
    <source>
        <dbReference type="EMBL" id="CAG4883992.1"/>
    </source>
</evidence>
<dbReference type="Proteomes" id="UP000742786">
    <property type="component" value="Unassembled WGS sequence"/>
</dbReference>
<evidence type="ECO:0000256" key="1">
    <source>
        <dbReference type="HAMAP-Rule" id="MF_00598"/>
    </source>
</evidence>